<dbReference type="EMBL" id="HBUF01369866">
    <property type="protein sequence ID" value="CAG6725600.1"/>
    <property type="molecule type" value="Transcribed_RNA"/>
</dbReference>
<dbReference type="AlphaFoldDB" id="A0A8D8X9G6"/>
<dbReference type="EMBL" id="HBUF01012307">
    <property type="protein sequence ID" value="CAG6608590.1"/>
    <property type="molecule type" value="Transcribed_RNA"/>
</dbReference>
<proteinExistence type="predicted"/>
<dbReference type="EMBL" id="HBUF01369867">
    <property type="protein sequence ID" value="CAG6725602.1"/>
    <property type="molecule type" value="Transcribed_RNA"/>
</dbReference>
<dbReference type="EMBL" id="HBUF01012305">
    <property type="protein sequence ID" value="CAG6608583.1"/>
    <property type="molecule type" value="Transcribed_RNA"/>
</dbReference>
<dbReference type="EMBL" id="HBUF01528874">
    <property type="protein sequence ID" value="CAG6751090.1"/>
    <property type="molecule type" value="Transcribed_RNA"/>
</dbReference>
<dbReference type="EMBL" id="HBUF01012306">
    <property type="protein sequence ID" value="CAG6608586.1"/>
    <property type="molecule type" value="Transcribed_RNA"/>
</dbReference>
<dbReference type="EMBL" id="HBUF01528876">
    <property type="protein sequence ID" value="CAG6751096.1"/>
    <property type="molecule type" value="Transcribed_RNA"/>
</dbReference>
<name>A0A8D8X9G6_9HEMI</name>
<dbReference type="EMBL" id="HBUF01012309">
    <property type="protein sequence ID" value="CAG6608596.1"/>
    <property type="molecule type" value="Transcribed_RNA"/>
</dbReference>
<dbReference type="EMBL" id="HBUF01528878">
    <property type="protein sequence ID" value="CAG6751102.1"/>
    <property type="molecule type" value="Transcribed_RNA"/>
</dbReference>
<protein>
    <submittedName>
        <fullName evidence="1">Uncharacterized protein</fullName>
    </submittedName>
</protein>
<dbReference type="EMBL" id="HBUF01278172">
    <property type="protein sequence ID" value="CAG6686762.1"/>
    <property type="molecule type" value="Transcribed_RNA"/>
</dbReference>
<dbReference type="EMBL" id="HBUF01528875">
    <property type="protein sequence ID" value="CAG6751093.1"/>
    <property type="molecule type" value="Transcribed_RNA"/>
</dbReference>
<dbReference type="EMBL" id="HBUF01528880">
    <property type="protein sequence ID" value="CAG6751108.1"/>
    <property type="molecule type" value="Transcribed_RNA"/>
</dbReference>
<sequence>MAMCLSTTVSLISIRIIVATLNPAMICNSWDSSVLLCPWIVKIMIILLWMGLRNLLHPVEPLLTHCLVIHSKYSLSTTARKCPFYGPALRGPQTGRLSFTIPLALI</sequence>
<accession>A0A8D8X9G6</accession>
<dbReference type="EMBL" id="HBUF01528881">
    <property type="protein sequence ID" value="CAG6751111.1"/>
    <property type="molecule type" value="Transcribed_RNA"/>
</dbReference>
<organism evidence="1">
    <name type="scientific">Cacopsylla melanoneura</name>
    <dbReference type="NCBI Taxonomy" id="428564"/>
    <lineage>
        <taxon>Eukaryota</taxon>
        <taxon>Metazoa</taxon>
        <taxon>Ecdysozoa</taxon>
        <taxon>Arthropoda</taxon>
        <taxon>Hexapoda</taxon>
        <taxon>Insecta</taxon>
        <taxon>Pterygota</taxon>
        <taxon>Neoptera</taxon>
        <taxon>Paraneoptera</taxon>
        <taxon>Hemiptera</taxon>
        <taxon>Sternorrhyncha</taxon>
        <taxon>Psylloidea</taxon>
        <taxon>Psyllidae</taxon>
        <taxon>Psyllinae</taxon>
        <taxon>Cacopsylla</taxon>
    </lineage>
</organism>
<dbReference type="EMBL" id="HBUF01278174">
    <property type="protein sequence ID" value="CAG6686766.1"/>
    <property type="molecule type" value="Transcribed_RNA"/>
</dbReference>
<evidence type="ECO:0000313" key="1">
    <source>
        <dbReference type="EMBL" id="CAG6686764.1"/>
    </source>
</evidence>
<reference evidence="1" key="1">
    <citation type="submission" date="2021-05" db="EMBL/GenBank/DDBJ databases">
        <authorList>
            <person name="Alioto T."/>
            <person name="Alioto T."/>
            <person name="Gomez Garrido J."/>
        </authorList>
    </citation>
    <scope>NUCLEOTIDE SEQUENCE</scope>
</reference>
<dbReference type="EMBL" id="HBUF01012310">
    <property type="protein sequence ID" value="CAG6608600.1"/>
    <property type="molecule type" value="Transcribed_RNA"/>
</dbReference>
<dbReference type="EMBL" id="HBUF01369868">
    <property type="protein sequence ID" value="CAG6725604.1"/>
    <property type="molecule type" value="Transcribed_RNA"/>
</dbReference>
<dbReference type="EMBL" id="HBUF01278173">
    <property type="protein sequence ID" value="CAG6686764.1"/>
    <property type="molecule type" value="Transcribed_RNA"/>
</dbReference>
<dbReference type="EMBL" id="HBUF01369869">
    <property type="protein sequence ID" value="CAG6725606.1"/>
    <property type="molecule type" value="Transcribed_RNA"/>
</dbReference>
<dbReference type="EMBL" id="HBUF01012308">
    <property type="protein sequence ID" value="CAG6608593.1"/>
    <property type="molecule type" value="Transcribed_RNA"/>
</dbReference>
<dbReference type="EMBL" id="HBUF01278171">
    <property type="protein sequence ID" value="CAG6686760.1"/>
    <property type="molecule type" value="Transcribed_RNA"/>
</dbReference>
<dbReference type="EMBL" id="HBUF01528877">
    <property type="protein sequence ID" value="CAG6751099.1"/>
    <property type="molecule type" value="Transcribed_RNA"/>
</dbReference>
<dbReference type="EMBL" id="HBUF01528879">
    <property type="protein sequence ID" value="CAG6751105.1"/>
    <property type="molecule type" value="Transcribed_RNA"/>
</dbReference>